<accession>A0A4Z1SRS9</accession>
<feature type="compositionally biased region" description="Polar residues" evidence="1">
    <location>
        <begin position="227"/>
        <end position="240"/>
    </location>
</feature>
<evidence type="ECO:0000313" key="3">
    <source>
        <dbReference type="Proteomes" id="UP000315496"/>
    </source>
</evidence>
<protein>
    <recommendedName>
        <fullName evidence="4">IQ calmodulin-binding motif-containing protein</fullName>
    </recommendedName>
</protein>
<feature type="compositionally biased region" description="Polar residues" evidence="1">
    <location>
        <begin position="255"/>
        <end position="267"/>
    </location>
</feature>
<evidence type="ECO:0008006" key="4">
    <source>
        <dbReference type="Google" id="ProtNLM"/>
    </source>
</evidence>
<dbReference type="PROSITE" id="PS50096">
    <property type="entry name" value="IQ"/>
    <property type="match status" value="2"/>
</dbReference>
<dbReference type="Proteomes" id="UP000315496">
    <property type="component" value="Chromosome 2"/>
</dbReference>
<proteinExistence type="predicted"/>
<dbReference type="AlphaFoldDB" id="A0A4Z1SRS9"/>
<dbReference type="EMBL" id="VDLU01000002">
    <property type="protein sequence ID" value="TNJ28450.1"/>
    <property type="molecule type" value="Genomic_DNA"/>
</dbReference>
<dbReference type="Pfam" id="PF00612">
    <property type="entry name" value="IQ"/>
    <property type="match status" value="2"/>
</dbReference>
<reference evidence="2 3" key="1">
    <citation type="submission" date="2019-05" db="EMBL/GenBank/DDBJ databases">
        <title>The compact genome of Giardia muris reveals important steps in the evolution of intestinal protozoan parasites.</title>
        <authorList>
            <person name="Xu F."/>
            <person name="Jimenez-Gonzalez A."/>
            <person name="Einarsson E."/>
            <person name="Astvaldsson A."/>
            <person name="Peirasmaki D."/>
            <person name="Eckmann L."/>
            <person name="Andersson J.O."/>
            <person name="Svard S.G."/>
            <person name="Jerlstrom-Hultqvist J."/>
        </authorList>
    </citation>
    <scope>NUCLEOTIDE SEQUENCE [LARGE SCALE GENOMIC DNA]</scope>
    <source>
        <strain evidence="2 3">Roberts-Thomson</strain>
    </source>
</reference>
<dbReference type="OrthoDB" id="190375at2759"/>
<gene>
    <name evidence="2" type="ORF">GMRT_12582</name>
</gene>
<dbReference type="InterPro" id="IPR000048">
    <property type="entry name" value="IQ_motif_EF-hand-BS"/>
</dbReference>
<organism evidence="2 3">
    <name type="scientific">Giardia muris</name>
    <dbReference type="NCBI Taxonomy" id="5742"/>
    <lineage>
        <taxon>Eukaryota</taxon>
        <taxon>Metamonada</taxon>
        <taxon>Diplomonadida</taxon>
        <taxon>Hexamitidae</taxon>
        <taxon>Giardiinae</taxon>
        <taxon>Giardia</taxon>
    </lineage>
</organism>
<feature type="region of interest" description="Disordered" evidence="1">
    <location>
        <begin position="214"/>
        <end position="267"/>
    </location>
</feature>
<name>A0A4Z1SRS9_GIAMU</name>
<keyword evidence="3" id="KW-1185">Reference proteome</keyword>
<dbReference type="VEuPathDB" id="GiardiaDB:GMRT_12582"/>
<evidence type="ECO:0000256" key="1">
    <source>
        <dbReference type="SAM" id="MobiDB-lite"/>
    </source>
</evidence>
<comment type="caution">
    <text evidence="2">The sequence shown here is derived from an EMBL/GenBank/DDBJ whole genome shotgun (WGS) entry which is preliminary data.</text>
</comment>
<evidence type="ECO:0000313" key="2">
    <source>
        <dbReference type="EMBL" id="TNJ28450.1"/>
    </source>
</evidence>
<sequence>MASFAEEVFTLFLGSNEHTIEEGIHTVSQVCLIQAYWRGTIVRTRFTAVRKAAIAIQKNYRRKCAVERTRKLFDVVMYRRRHDFFAQKACLIQAAFRGFYIRKHVLDIEERQKYLAAVAAVSASVADEARQYNKRCGEQLALEEEMRKLRYISSLGNKHYLVSTKEIPGVYGSRHLSLKKKIDERPVDDLLKQEGRKLARSRVLAVTQSRANQLPSLGSLPSPLPQAGTSSTAMSKSPCSIVQEEGEEGVRVPNRSPSRISQSLRAE</sequence>
<dbReference type="Gene3D" id="1.20.5.190">
    <property type="match status" value="1"/>
</dbReference>